<reference evidence="9 10" key="1">
    <citation type="submission" date="2021-09" db="EMBL/GenBank/DDBJ databases">
        <title>Genomic insights and catalytic innovation underlie evolution of tropane alkaloids biosynthesis.</title>
        <authorList>
            <person name="Wang Y.-J."/>
            <person name="Tian T."/>
            <person name="Huang J.-P."/>
            <person name="Huang S.-X."/>
        </authorList>
    </citation>
    <scope>NUCLEOTIDE SEQUENCE [LARGE SCALE GENOMIC DNA]</scope>
    <source>
        <strain evidence="9">KIB-2018</strain>
        <tissue evidence="9">Leaf</tissue>
    </source>
</reference>
<evidence type="ECO:0000256" key="6">
    <source>
        <dbReference type="SAM" id="MobiDB-lite"/>
    </source>
</evidence>
<comment type="caution">
    <text evidence="9">The sequence shown here is derived from an EMBL/GenBank/DDBJ whole genome shotgun (WGS) entry which is preliminary data.</text>
</comment>
<protein>
    <recommendedName>
        <fullName evidence="8">GTD-binding domain-containing protein</fullName>
    </recommendedName>
</protein>
<feature type="compositionally biased region" description="Basic and acidic residues" evidence="6">
    <location>
        <begin position="515"/>
        <end position="524"/>
    </location>
</feature>
<evidence type="ECO:0000256" key="1">
    <source>
        <dbReference type="ARBA" id="ARBA00004167"/>
    </source>
</evidence>
<evidence type="ECO:0000256" key="3">
    <source>
        <dbReference type="ARBA" id="ARBA00022989"/>
    </source>
</evidence>
<keyword evidence="3 7" id="KW-1133">Transmembrane helix</keyword>
<keyword evidence="4 7" id="KW-0472">Membrane</keyword>
<gene>
    <name evidence="9" type="ORF">K2173_010130</name>
</gene>
<dbReference type="GO" id="GO:0080115">
    <property type="term" value="F:myosin XI tail binding"/>
    <property type="evidence" value="ECO:0007669"/>
    <property type="project" value="UniProtKB-ARBA"/>
</dbReference>
<feature type="region of interest" description="Disordered" evidence="6">
    <location>
        <begin position="790"/>
        <end position="817"/>
    </location>
</feature>
<evidence type="ECO:0000256" key="4">
    <source>
        <dbReference type="ARBA" id="ARBA00023136"/>
    </source>
</evidence>
<proteinExistence type="predicted"/>
<evidence type="ECO:0000256" key="2">
    <source>
        <dbReference type="ARBA" id="ARBA00022692"/>
    </source>
</evidence>
<dbReference type="Proteomes" id="UP001159364">
    <property type="component" value="Linkage Group LG03"/>
</dbReference>
<evidence type="ECO:0000256" key="5">
    <source>
        <dbReference type="SAM" id="Coils"/>
    </source>
</evidence>
<dbReference type="EMBL" id="JAIWQS010000003">
    <property type="protein sequence ID" value="KAJ8770085.1"/>
    <property type="molecule type" value="Genomic_DNA"/>
</dbReference>
<evidence type="ECO:0000313" key="9">
    <source>
        <dbReference type="EMBL" id="KAJ8770085.1"/>
    </source>
</evidence>
<dbReference type="InterPro" id="IPR039306">
    <property type="entry name" value="MYOB"/>
</dbReference>
<accession>A0AAV8TW29</accession>
<organism evidence="9 10">
    <name type="scientific">Erythroxylum novogranatense</name>
    <dbReference type="NCBI Taxonomy" id="1862640"/>
    <lineage>
        <taxon>Eukaryota</taxon>
        <taxon>Viridiplantae</taxon>
        <taxon>Streptophyta</taxon>
        <taxon>Embryophyta</taxon>
        <taxon>Tracheophyta</taxon>
        <taxon>Spermatophyta</taxon>
        <taxon>Magnoliopsida</taxon>
        <taxon>eudicotyledons</taxon>
        <taxon>Gunneridae</taxon>
        <taxon>Pentapetalae</taxon>
        <taxon>rosids</taxon>
        <taxon>fabids</taxon>
        <taxon>Malpighiales</taxon>
        <taxon>Erythroxylaceae</taxon>
        <taxon>Erythroxylum</taxon>
    </lineage>
</organism>
<evidence type="ECO:0000256" key="7">
    <source>
        <dbReference type="SAM" id="Phobius"/>
    </source>
</evidence>
<evidence type="ECO:0000313" key="10">
    <source>
        <dbReference type="Proteomes" id="UP001159364"/>
    </source>
</evidence>
<dbReference type="InterPro" id="IPR007656">
    <property type="entry name" value="GTD-bd"/>
</dbReference>
<feature type="domain" description="GTD-binding" evidence="8">
    <location>
        <begin position="677"/>
        <end position="775"/>
    </location>
</feature>
<keyword evidence="10" id="KW-1185">Reference proteome</keyword>
<dbReference type="GO" id="GO:0016020">
    <property type="term" value="C:membrane"/>
    <property type="evidence" value="ECO:0007669"/>
    <property type="project" value="UniProtKB-SubCell"/>
</dbReference>
<dbReference type="PROSITE" id="PS51775">
    <property type="entry name" value="GTD_BINDING"/>
    <property type="match status" value="1"/>
</dbReference>
<evidence type="ECO:0000259" key="8">
    <source>
        <dbReference type="PROSITE" id="PS51775"/>
    </source>
</evidence>
<dbReference type="PANTHER" id="PTHR31448">
    <property type="entry name" value="MYOSIN-BINDING PROTEIN 2"/>
    <property type="match status" value="1"/>
</dbReference>
<sequence length="1040" mass="118144">MAANKFATMLHRNTNKITLVLIYALLEWILIVFLLLNALFSYLIIKFSDYFGLKRPCLWCSRLDHIFEPAKFHNSYGSLVCEAHALEISKLGYCSNHRKLAEALDMCEDCSSSSENELSKKFAFFPWMKQLGVFQENGVDNLSQNDELVLKCSCCDINLDSKFQFHDHQPIDPSWGDLDNTQKGVFNLEFKVDENDHIDRSQSGLMEVTFGSNQGIDENCKVHVREREEKTLEASLFLVSDFVCDQSVADESKRSDTTMGNLQEPVIKEEVNVLMSDPSCHQTVMVSGGCREVISCEIEPKHLEFYIDQDDCHLIPVELMGSSTNQKQNERSGDKRAEESYGNEDFVLEFDKHVGTQYELVVEDNSCFEENLPLLSCHDGEDEPKVELFESREVSQDGISSQMLVDFDEEVGFTCDNHVFQENSYLEDDIKEPANSQVSEESFQVQGDEIEADVSIGTEIPDRELIDDFQAQDLSRPYVCSEETPSISNADCDVQVEFSHVNKALSYGDDGFQENSDRKEEKIEWGNSEVTEEALQMEANKTEADASIGPEIPDKKPVSDAQAQEVPPYLSTEENPEATSAHFHRHNSHESKQAEEDEVESRTLSAEISVSVINNHFALCSEGDETEEDRIPNTPTTIDGLHHSYRKFLSIERRESVTEDSLDGSVMSDIEAADGVPTIEKLKSALRNERKALNALYVELEEERSASAVATSHTMAMINRLQEEKAAVQMEALQYQRMMEEQAAYDQEALQLLNELMVKREKEKAEIEKELEVYRRRVENYEAKERMMLKKRIDGSPRNGTSSSSVSCSNAEESDGLSVDLNHEAHEEDRFSNHQESGKQNTPPDAVLYLEESLANFEDERMSILEELKALEEKLITLSDEEEQRFEDIKPIEHLYNGNGYHEDSCYSSEANGFANGHYKEMNGKHKERKMGGAKAKRLLPLFDATTDAHIEDEMLIGHAGVDSVVKFDMDSKKVSIEEDVDHVYERLQALEADREFLKHCITSLKKGDKGIELLQEILHHLRDLRSVELRVRNMGDGVL</sequence>
<keyword evidence="2 7" id="KW-0812">Transmembrane</keyword>
<feature type="coiled-coil region" evidence="5">
    <location>
        <begin position="854"/>
        <end position="885"/>
    </location>
</feature>
<feature type="transmembrane region" description="Helical" evidence="7">
    <location>
        <begin position="20"/>
        <end position="45"/>
    </location>
</feature>
<comment type="subcellular location">
    <subcellularLocation>
        <location evidence="1">Membrane</location>
        <topology evidence="1">Single-pass membrane protein</topology>
    </subcellularLocation>
</comment>
<name>A0AAV8TW29_9ROSI</name>
<feature type="region of interest" description="Disordered" evidence="6">
    <location>
        <begin position="506"/>
        <end position="603"/>
    </location>
</feature>
<keyword evidence="5" id="KW-0175">Coiled coil</keyword>
<dbReference type="Pfam" id="PF04576">
    <property type="entry name" value="Zein-binding"/>
    <property type="match status" value="1"/>
</dbReference>
<dbReference type="PANTHER" id="PTHR31448:SF3">
    <property type="entry name" value="MYOSIN-BINDING PROTEIN 2"/>
    <property type="match status" value="1"/>
</dbReference>
<dbReference type="AlphaFoldDB" id="A0AAV8TW29"/>